<dbReference type="GO" id="GO:0031929">
    <property type="term" value="P:TOR signaling"/>
    <property type="evidence" value="ECO:0007669"/>
    <property type="project" value="TreeGrafter"/>
</dbReference>
<comment type="similarity">
    <text evidence="1">Belongs to the TIP41 family.</text>
</comment>
<evidence type="ECO:0000256" key="2">
    <source>
        <dbReference type="SAM" id="MobiDB-lite"/>
    </source>
</evidence>
<dbReference type="Pfam" id="PF04176">
    <property type="entry name" value="TIP41"/>
    <property type="match status" value="2"/>
</dbReference>
<reference evidence="3 4" key="1">
    <citation type="submission" date="2016-11" db="EMBL/GenBank/DDBJ databases">
        <authorList>
            <person name="Jaros S."/>
            <person name="Januszkiewicz K."/>
            <person name="Wedrychowicz H."/>
        </authorList>
    </citation>
    <scope>NUCLEOTIDE SEQUENCE [LARGE SCALE GENOMIC DNA]</scope>
</reference>
<keyword evidence="4" id="KW-1185">Reference proteome</keyword>
<dbReference type="GO" id="GO:0005829">
    <property type="term" value="C:cytosol"/>
    <property type="evidence" value="ECO:0007669"/>
    <property type="project" value="TreeGrafter"/>
</dbReference>
<evidence type="ECO:0000256" key="1">
    <source>
        <dbReference type="ARBA" id="ARBA00006658"/>
    </source>
</evidence>
<protein>
    <submittedName>
        <fullName evidence="3">BQ5605_C015g08023 protein</fullName>
    </submittedName>
</protein>
<dbReference type="AlphaFoldDB" id="A0A2X0LTV4"/>
<dbReference type="PANTHER" id="PTHR21021">
    <property type="entry name" value="GAF/PUTATIVE CYTOSKELETAL PROTEIN"/>
    <property type="match status" value="1"/>
</dbReference>
<evidence type="ECO:0000313" key="4">
    <source>
        <dbReference type="Proteomes" id="UP000249464"/>
    </source>
</evidence>
<proteinExistence type="inferred from homology"/>
<organism evidence="3 4">
    <name type="scientific">Microbotryum silenes-dioicae</name>
    <dbReference type="NCBI Taxonomy" id="796604"/>
    <lineage>
        <taxon>Eukaryota</taxon>
        <taxon>Fungi</taxon>
        <taxon>Dikarya</taxon>
        <taxon>Basidiomycota</taxon>
        <taxon>Pucciniomycotina</taxon>
        <taxon>Microbotryomycetes</taxon>
        <taxon>Microbotryales</taxon>
        <taxon>Microbotryaceae</taxon>
        <taxon>Microbotryum</taxon>
    </lineage>
</organism>
<feature type="region of interest" description="Disordered" evidence="2">
    <location>
        <begin position="1"/>
        <end position="20"/>
    </location>
</feature>
<feature type="compositionally biased region" description="Basic and acidic residues" evidence="2">
    <location>
        <begin position="319"/>
        <end position="331"/>
    </location>
</feature>
<name>A0A2X0LTV4_9BASI</name>
<dbReference type="EMBL" id="FQNC01000015">
    <property type="protein sequence ID" value="SGY18263.1"/>
    <property type="molecule type" value="Genomic_DNA"/>
</dbReference>
<evidence type="ECO:0000313" key="3">
    <source>
        <dbReference type="EMBL" id="SGY18263.1"/>
    </source>
</evidence>
<dbReference type="STRING" id="796604.A0A2X0LTV4"/>
<gene>
    <name evidence="3" type="primary">BQ5605_C015g08023</name>
    <name evidence="3" type="ORF">BQ5605_C015G08023</name>
</gene>
<dbReference type="InterPro" id="IPR051330">
    <property type="entry name" value="Phosphatase_reg/MetRdx"/>
</dbReference>
<sequence length="349" mass="38504">MTTRSASNPPQPFSSPSDHSKGIHIADWTIKTVKKPILSATDADNASSSLHLPLPEICFGNNRLTLTHHPTNLKIECNCLDALKAVASSTQVKVAHAAEWSKAQESSSHSDVTVQKPYDWTYTSLHPGTISSTSTARPEFTPAPEGHPGIPLHLLARQDIPILFFDEVPLFEDELGDNGTAELVVRVVSTSFITRNLYKRASKRKEPNDCLQQRVNSFSIFVLSRLFIRVDHVLFRIFDVRTYVPLTTPPSPHSESIIPLEIIQELKGRQASYTHLKSRLEKERGKGDLALLTDVGWVGAMLDKMGLEKELEGLSVSEGKGEGNKGGKEEQVLPSWDGEGTTLQVLRIG</sequence>
<dbReference type="PANTHER" id="PTHR21021:SF16">
    <property type="entry name" value="TIP41-LIKE PROTEIN"/>
    <property type="match status" value="1"/>
</dbReference>
<feature type="region of interest" description="Disordered" evidence="2">
    <location>
        <begin position="315"/>
        <end position="336"/>
    </location>
</feature>
<accession>A0A2X0LTV4</accession>
<dbReference type="InterPro" id="IPR007303">
    <property type="entry name" value="TIP41-like"/>
</dbReference>
<dbReference type="Proteomes" id="UP000249464">
    <property type="component" value="Unassembled WGS sequence"/>
</dbReference>